<reference evidence="4 6" key="1">
    <citation type="submission" date="2019-09" db="EMBL/GenBank/DDBJ databases">
        <authorList>
            <person name="Khan S.A."/>
            <person name="Jeon C.O."/>
            <person name="Chun B.H."/>
            <person name="Jeong S.E."/>
        </authorList>
    </citation>
    <scope>NUCLEOTIDE SEQUENCE [LARGE SCALE GENOMIC DNA]</scope>
    <source>
        <strain evidence="4 6">KCTC 42508</strain>
    </source>
</reference>
<dbReference type="RefSeq" id="WP_154917176.1">
    <property type="nucleotide sequence ID" value="NZ_JAZDDF010000002.1"/>
</dbReference>
<evidence type="ECO:0000313" key="4">
    <source>
        <dbReference type="EMBL" id="KAA2218623.1"/>
    </source>
</evidence>
<evidence type="ECO:0000313" key="7">
    <source>
        <dbReference type="Proteomes" id="UP001343698"/>
    </source>
</evidence>
<dbReference type="EMBL" id="VUOE01000001">
    <property type="protein sequence ID" value="KAA2218623.1"/>
    <property type="molecule type" value="Genomic_DNA"/>
</dbReference>
<feature type="chain" id="PRO_5022725001" evidence="2">
    <location>
        <begin position="24"/>
        <end position="109"/>
    </location>
</feature>
<keyword evidence="7" id="KW-1185">Reference proteome</keyword>
<feature type="domain" description="Secretion system C-terminal sorting" evidence="3">
    <location>
        <begin position="35"/>
        <end position="107"/>
    </location>
</feature>
<name>A0A5B2TWW1_9FLAO</name>
<keyword evidence="1 2" id="KW-0732">Signal</keyword>
<reference evidence="5 7" key="2">
    <citation type="submission" date="2024-01" db="EMBL/GenBank/DDBJ databases">
        <title>Maribacter spp. originated from different algae showed divergent polysaccharides utilization ability.</title>
        <authorList>
            <person name="Wang H."/>
            <person name="Wu Y."/>
        </authorList>
    </citation>
    <scope>NUCLEOTIDE SEQUENCE [LARGE SCALE GENOMIC DNA]</scope>
    <source>
        <strain evidence="5 7">KPT27_14</strain>
    </source>
</reference>
<dbReference type="InterPro" id="IPR026444">
    <property type="entry name" value="Secre_tail"/>
</dbReference>
<comment type="caution">
    <text evidence="4">The sequence shown here is derived from an EMBL/GenBank/DDBJ whole genome shotgun (WGS) entry which is preliminary data.</text>
</comment>
<sequence>MKRMIFVSLCLFSTLLFSQQKKAVDDASAEKEIIIFPNPATTVVNILGLKNAPQASIVLSDTYGNTLNSYQWEIKNNALNIPVANLDPGIYLLSIRSSEQKVQKKFVKQ</sequence>
<dbReference type="NCBIfam" id="TIGR04183">
    <property type="entry name" value="Por_Secre_tail"/>
    <property type="match status" value="1"/>
</dbReference>
<dbReference type="Proteomes" id="UP001343698">
    <property type="component" value="Unassembled WGS sequence"/>
</dbReference>
<dbReference type="EMBL" id="JAZDDF010000002">
    <property type="protein sequence ID" value="MEE1972118.1"/>
    <property type="molecule type" value="Genomic_DNA"/>
</dbReference>
<evidence type="ECO:0000256" key="1">
    <source>
        <dbReference type="ARBA" id="ARBA00022729"/>
    </source>
</evidence>
<feature type="signal peptide" evidence="2">
    <location>
        <begin position="1"/>
        <end position="23"/>
    </location>
</feature>
<evidence type="ECO:0000313" key="6">
    <source>
        <dbReference type="Proteomes" id="UP000323188"/>
    </source>
</evidence>
<evidence type="ECO:0000259" key="3">
    <source>
        <dbReference type="Pfam" id="PF18962"/>
    </source>
</evidence>
<gene>
    <name evidence="4" type="ORF">F0361_03090</name>
    <name evidence="5" type="ORF">V1H85_06655</name>
</gene>
<dbReference type="Proteomes" id="UP000323188">
    <property type="component" value="Unassembled WGS sequence"/>
</dbReference>
<proteinExistence type="predicted"/>
<evidence type="ECO:0000313" key="5">
    <source>
        <dbReference type="EMBL" id="MEE1972118.1"/>
    </source>
</evidence>
<accession>A0A5B2TWW1</accession>
<organism evidence="4 6">
    <name type="scientific">Maribacter flavus</name>
    <dbReference type="NCBI Taxonomy" id="1658664"/>
    <lineage>
        <taxon>Bacteria</taxon>
        <taxon>Pseudomonadati</taxon>
        <taxon>Bacteroidota</taxon>
        <taxon>Flavobacteriia</taxon>
        <taxon>Flavobacteriales</taxon>
        <taxon>Flavobacteriaceae</taxon>
        <taxon>Maribacter</taxon>
    </lineage>
</organism>
<evidence type="ECO:0000256" key="2">
    <source>
        <dbReference type="SAM" id="SignalP"/>
    </source>
</evidence>
<dbReference type="AlphaFoldDB" id="A0A5B2TWW1"/>
<dbReference type="Pfam" id="PF18962">
    <property type="entry name" value="Por_Secre_tail"/>
    <property type="match status" value="1"/>
</dbReference>
<protein>
    <submittedName>
        <fullName evidence="4">T9SS type A sorting domain-containing protein</fullName>
    </submittedName>
</protein>